<feature type="domain" description="Acyltransferase 3" evidence="3">
    <location>
        <begin position="65"/>
        <end position="467"/>
    </location>
</feature>
<proteinExistence type="predicted"/>
<dbReference type="PANTHER" id="PTHR23028">
    <property type="entry name" value="ACETYLTRANSFERASE"/>
    <property type="match status" value="1"/>
</dbReference>
<feature type="compositionally biased region" description="Basic and acidic residues" evidence="1">
    <location>
        <begin position="1"/>
        <end position="25"/>
    </location>
</feature>
<feature type="transmembrane region" description="Helical" evidence="2">
    <location>
        <begin position="165"/>
        <end position="186"/>
    </location>
</feature>
<feature type="transmembrane region" description="Helical" evidence="2">
    <location>
        <begin position="359"/>
        <end position="378"/>
    </location>
</feature>
<reference evidence="5" key="2">
    <citation type="submission" date="2020-04" db="EMBL/GenBank/DDBJ databases">
        <authorList>
            <consortium name="NCBI Genome Project"/>
        </authorList>
    </citation>
    <scope>NUCLEOTIDE SEQUENCE</scope>
    <source>
        <strain evidence="5">CBS 342.82</strain>
    </source>
</reference>
<dbReference type="RefSeq" id="XP_033457799.1">
    <property type="nucleotide sequence ID" value="XM_033606572.1"/>
</dbReference>
<dbReference type="AlphaFoldDB" id="A0A6J3LYP4"/>
<evidence type="ECO:0000313" key="5">
    <source>
        <dbReference type="RefSeq" id="XP_033457799.1"/>
    </source>
</evidence>
<keyword evidence="2" id="KW-1133">Transmembrane helix</keyword>
<feature type="transmembrane region" description="Helical" evidence="2">
    <location>
        <begin position="390"/>
        <end position="409"/>
    </location>
</feature>
<evidence type="ECO:0000256" key="2">
    <source>
        <dbReference type="SAM" id="Phobius"/>
    </source>
</evidence>
<dbReference type="InterPro" id="IPR002656">
    <property type="entry name" value="Acyl_transf_3_dom"/>
</dbReference>
<evidence type="ECO:0000313" key="4">
    <source>
        <dbReference type="Proteomes" id="UP000504637"/>
    </source>
</evidence>
<dbReference type="Pfam" id="PF01757">
    <property type="entry name" value="Acyl_transf_3"/>
    <property type="match status" value="1"/>
</dbReference>
<dbReference type="Proteomes" id="UP000504637">
    <property type="component" value="Unplaced"/>
</dbReference>
<keyword evidence="4" id="KW-1185">Reference proteome</keyword>
<feature type="region of interest" description="Disordered" evidence="1">
    <location>
        <begin position="1"/>
        <end position="39"/>
    </location>
</feature>
<protein>
    <recommendedName>
        <fullName evidence="3">Acyltransferase 3 domain-containing protein</fullName>
    </recommendedName>
</protein>
<dbReference type="PANTHER" id="PTHR23028:SF125">
    <property type="entry name" value="ACYLTRANSFERASE"/>
    <property type="match status" value="1"/>
</dbReference>
<gene>
    <name evidence="5" type="ORF">K489DRAFT_390137</name>
</gene>
<feature type="transmembrane region" description="Helical" evidence="2">
    <location>
        <begin position="447"/>
        <end position="471"/>
    </location>
</feature>
<feature type="compositionally biased region" description="Polar residues" evidence="1">
    <location>
        <begin position="26"/>
        <end position="35"/>
    </location>
</feature>
<name>A0A6J3LYP4_9PEZI</name>
<dbReference type="GeneID" id="54364372"/>
<reference evidence="5" key="3">
    <citation type="submission" date="2025-08" db="UniProtKB">
        <authorList>
            <consortium name="RefSeq"/>
        </authorList>
    </citation>
    <scope>IDENTIFICATION</scope>
    <source>
        <strain evidence="5">CBS 342.82</strain>
    </source>
</reference>
<evidence type="ECO:0000259" key="3">
    <source>
        <dbReference type="Pfam" id="PF01757"/>
    </source>
</evidence>
<feature type="transmembrane region" description="Helical" evidence="2">
    <location>
        <begin position="124"/>
        <end position="145"/>
    </location>
</feature>
<dbReference type="InterPro" id="IPR050879">
    <property type="entry name" value="Acyltransferase_3"/>
</dbReference>
<feature type="transmembrane region" description="Helical" evidence="2">
    <location>
        <begin position="259"/>
        <end position="280"/>
    </location>
</feature>
<keyword evidence="2" id="KW-0472">Membrane</keyword>
<evidence type="ECO:0000256" key="1">
    <source>
        <dbReference type="SAM" id="MobiDB-lite"/>
    </source>
</evidence>
<organism evidence="5">
    <name type="scientific">Dissoconium aciculare CBS 342.82</name>
    <dbReference type="NCBI Taxonomy" id="1314786"/>
    <lineage>
        <taxon>Eukaryota</taxon>
        <taxon>Fungi</taxon>
        <taxon>Dikarya</taxon>
        <taxon>Ascomycota</taxon>
        <taxon>Pezizomycotina</taxon>
        <taxon>Dothideomycetes</taxon>
        <taxon>Dothideomycetidae</taxon>
        <taxon>Mycosphaerellales</taxon>
        <taxon>Dissoconiaceae</taxon>
        <taxon>Dissoconium</taxon>
    </lineage>
</organism>
<sequence>MSTQREEKKDDNLRDNVADIEKGEARQSSGPSGSNEEGAGSQAWSLAQQLLNGAQSGPKKLRKTAWMDGLRGWAAFLVYILHNEMWAHESSFFDHKLESVWGYKGNYSFATFHGIRTFVTGGHFAVAIFFFLSGYVLSLKPLSLIHAGQYVTLGENISSALFRRWLRLMMPIFITTFISMVVCHVLDFKVPFHREKTLWDEIWQWYLDIKNFTFIFTTGDGYNFLYNPHSWSIPIEMRGSIGIYTTLMAVSRLTRRNRLIVFGVLIWYYMWIADGAYFAMFTGGMLICDMEMLYEEGNLPTWITDIGKYKNRVCYTMLAIAIWLGGVPGYSIEVQVLRDSPTYYWISFLKPQAVFDTKWFYLFFAAGMLVIVTPRIPWLKAFFETRFCQFLGRVSYMLYLFHGPILWTFGDHIYAAVGWTKYGHGLTAPAWINIFELPKWGFHGFELSFLAAQLIICPLTLWIAYIATIYIDDPCLEFAAKLYRRLQPATPEERQREQQVNPAISKTQS</sequence>
<keyword evidence="2" id="KW-0812">Transmembrane</keyword>
<dbReference type="GO" id="GO:0016747">
    <property type="term" value="F:acyltransferase activity, transferring groups other than amino-acyl groups"/>
    <property type="evidence" value="ECO:0007669"/>
    <property type="project" value="InterPro"/>
</dbReference>
<reference evidence="5" key="1">
    <citation type="submission" date="2020-01" db="EMBL/GenBank/DDBJ databases">
        <authorList>
            <consortium name="DOE Joint Genome Institute"/>
            <person name="Haridas S."/>
            <person name="Albert R."/>
            <person name="Binder M."/>
            <person name="Bloem J."/>
            <person name="Labutti K."/>
            <person name="Salamov A."/>
            <person name="Andreopoulos B."/>
            <person name="Baker S.E."/>
            <person name="Barry K."/>
            <person name="Bills G."/>
            <person name="Bluhm B.H."/>
            <person name="Cannon C."/>
            <person name="Castanera R."/>
            <person name="Culley D.E."/>
            <person name="Daum C."/>
            <person name="Ezra D."/>
            <person name="Gonzalez J.B."/>
            <person name="Henrissat B."/>
            <person name="Kuo A."/>
            <person name="Liang C."/>
            <person name="Lipzen A."/>
            <person name="Lutzoni F."/>
            <person name="Magnuson J."/>
            <person name="Mondo S."/>
            <person name="Nolan M."/>
            <person name="Ohm R."/>
            <person name="Pangilinan J."/>
            <person name="Park H.-J."/>
            <person name="Ramirez L."/>
            <person name="Alfaro M."/>
            <person name="Sun H."/>
            <person name="Tritt A."/>
            <person name="Yoshinaga Y."/>
            <person name="Zwiers L.-H."/>
            <person name="Turgeon B.G."/>
            <person name="Goodwin S.B."/>
            <person name="Spatafora J.W."/>
            <person name="Crous P.W."/>
            <person name="Grigoriev I.V."/>
        </authorList>
    </citation>
    <scope>NUCLEOTIDE SEQUENCE</scope>
    <source>
        <strain evidence="5">CBS 342.82</strain>
    </source>
</reference>
<accession>A0A6J3LYP4</accession>
<dbReference type="OrthoDB" id="5819582at2759"/>